<name>A0A8J6XI98_9CYAN</name>
<dbReference type="InterPro" id="IPR036390">
    <property type="entry name" value="WH_DNA-bd_sf"/>
</dbReference>
<dbReference type="InterPro" id="IPR036388">
    <property type="entry name" value="WH-like_DNA-bd_sf"/>
</dbReference>
<organism evidence="1 2">
    <name type="scientific">Iningainema tapete BLCC-T55</name>
    <dbReference type="NCBI Taxonomy" id="2748662"/>
    <lineage>
        <taxon>Bacteria</taxon>
        <taxon>Bacillati</taxon>
        <taxon>Cyanobacteriota</taxon>
        <taxon>Cyanophyceae</taxon>
        <taxon>Nostocales</taxon>
        <taxon>Scytonemataceae</taxon>
        <taxon>Iningainema tapete</taxon>
    </lineage>
</organism>
<proteinExistence type="predicted"/>
<dbReference type="SUPFAM" id="SSF46785">
    <property type="entry name" value="Winged helix' DNA-binding domain"/>
    <property type="match status" value="1"/>
</dbReference>
<reference evidence="1" key="1">
    <citation type="submission" date="2020-09" db="EMBL/GenBank/DDBJ databases">
        <title>Iningainema tapete sp. nov. (Scytonemataceae, Cyanobacteria) from greenhouses in central Florida (USA) produces two types of nodularin with biosynthetic potential for microcystin-LR and anabaenopeptins.</title>
        <authorList>
            <person name="Berthold D.E."/>
            <person name="Lefler F.W."/>
            <person name="Huang I.-S."/>
            <person name="Abdulla H."/>
            <person name="Zimba P.V."/>
            <person name="Laughinghouse H.D. IV."/>
        </authorList>
    </citation>
    <scope>NUCLEOTIDE SEQUENCE</scope>
    <source>
        <strain evidence="1">BLCCT55</strain>
    </source>
</reference>
<dbReference type="EMBL" id="JACXAE010000013">
    <property type="protein sequence ID" value="MBD2771216.1"/>
    <property type="molecule type" value="Genomic_DNA"/>
</dbReference>
<dbReference type="RefSeq" id="WP_190825505.1">
    <property type="nucleotide sequence ID" value="NZ_CAWPPI010000013.1"/>
</dbReference>
<dbReference type="Proteomes" id="UP000629098">
    <property type="component" value="Unassembled WGS sequence"/>
</dbReference>
<protein>
    <submittedName>
        <fullName evidence="1">Uncharacterized protein</fullName>
    </submittedName>
</protein>
<comment type="caution">
    <text evidence="1">The sequence shown here is derived from an EMBL/GenBank/DDBJ whole genome shotgun (WGS) entry which is preliminary data.</text>
</comment>
<accession>A0A8J6XI98</accession>
<sequence length="105" mass="11473">MNKLTSEKLKSGALAIEKFRALQEREQEWLYELLSVGKSALLALKILDAISACPLSFEEIADECGCNSQTVSQVLNALIEGGTTIQLDAKCAYAPSGRSRKLARR</sequence>
<evidence type="ECO:0000313" key="2">
    <source>
        <dbReference type="Proteomes" id="UP000629098"/>
    </source>
</evidence>
<gene>
    <name evidence="1" type="ORF">ICL16_03510</name>
</gene>
<dbReference type="AlphaFoldDB" id="A0A8J6XI98"/>
<dbReference type="Gene3D" id="1.10.10.10">
    <property type="entry name" value="Winged helix-like DNA-binding domain superfamily/Winged helix DNA-binding domain"/>
    <property type="match status" value="1"/>
</dbReference>
<evidence type="ECO:0000313" key="1">
    <source>
        <dbReference type="EMBL" id="MBD2771216.1"/>
    </source>
</evidence>
<keyword evidence="2" id="KW-1185">Reference proteome</keyword>